<reference evidence="1" key="1">
    <citation type="journal article" date="2020" name="Nature">
        <title>Giant virus diversity and host interactions through global metagenomics.</title>
        <authorList>
            <person name="Schulz F."/>
            <person name="Roux S."/>
            <person name="Paez-Espino D."/>
            <person name="Jungbluth S."/>
            <person name="Walsh D.A."/>
            <person name="Denef V.J."/>
            <person name="McMahon K.D."/>
            <person name="Konstantinidis K.T."/>
            <person name="Eloe-Fadrosh E.A."/>
            <person name="Kyrpides N.C."/>
            <person name="Woyke T."/>
        </authorList>
    </citation>
    <scope>NUCLEOTIDE SEQUENCE</scope>
    <source>
        <strain evidence="1">GVMAG-M-3300010160-26</strain>
    </source>
</reference>
<accession>A0A6C0BE86</accession>
<dbReference type="PANTHER" id="PTHR37948">
    <property type="entry name" value="ZGC:113208"/>
    <property type="match status" value="1"/>
</dbReference>
<name>A0A6C0BE86_9ZZZZ</name>
<dbReference type="AlphaFoldDB" id="A0A6C0BE86"/>
<sequence length="154" mass="18269">MTIITFSDFPQFRPNISPEEMFSLGVFGGTYWRPIYSSVLGKSLKNRHKKFKWNIPENMLSSSECDKNKNYFKAVSGTSLDYWESKGWINAQDPYGWVEWYCNFYNGRRSTDDERQIKRWLAFAGPKGRFRTRKNKSAIVKQGLLQWAYFTERD</sequence>
<dbReference type="PANTHER" id="PTHR37948:SF1">
    <property type="entry name" value="BLL5189 PROTEIN"/>
    <property type="match status" value="1"/>
</dbReference>
<proteinExistence type="predicted"/>
<dbReference type="EMBL" id="MN739116">
    <property type="protein sequence ID" value="QHS89693.1"/>
    <property type="molecule type" value="Genomic_DNA"/>
</dbReference>
<protein>
    <submittedName>
        <fullName evidence="1">Uncharacterized protein</fullName>
    </submittedName>
</protein>
<evidence type="ECO:0000313" key="1">
    <source>
        <dbReference type="EMBL" id="QHS89693.1"/>
    </source>
</evidence>
<organism evidence="1">
    <name type="scientific">viral metagenome</name>
    <dbReference type="NCBI Taxonomy" id="1070528"/>
    <lineage>
        <taxon>unclassified sequences</taxon>
        <taxon>metagenomes</taxon>
        <taxon>organismal metagenomes</taxon>
    </lineage>
</organism>